<organism evidence="12 13">
    <name type="scientific">Corynespora cassiicola Philippines</name>
    <dbReference type="NCBI Taxonomy" id="1448308"/>
    <lineage>
        <taxon>Eukaryota</taxon>
        <taxon>Fungi</taxon>
        <taxon>Dikarya</taxon>
        <taxon>Ascomycota</taxon>
        <taxon>Pezizomycotina</taxon>
        <taxon>Dothideomycetes</taxon>
        <taxon>Pleosporomycetidae</taxon>
        <taxon>Pleosporales</taxon>
        <taxon>Corynesporascaceae</taxon>
        <taxon>Corynespora</taxon>
    </lineage>
</organism>
<proteinExistence type="predicted"/>
<evidence type="ECO:0000313" key="12">
    <source>
        <dbReference type="EMBL" id="PSN70931.1"/>
    </source>
</evidence>
<keyword evidence="3" id="KW-0964">Secreted</keyword>
<keyword evidence="5 11" id="KW-0732">Signal</keyword>
<name>A0A2T2NZT1_CORCC</name>
<dbReference type="GO" id="GO:0005576">
    <property type="term" value="C:extracellular region"/>
    <property type="evidence" value="ECO:0007669"/>
    <property type="project" value="UniProtKB-SubCell"/>
</dbReference>
<keyword evidence="4" id="KW-0858">Xylan degradation</keyword>
<evidence type="ECO:0000256" key="5">
    <source>
        <dbReference type="ARBA" id="ARBA00022729"/>
    </source>
</evidence>
<evidence type="ECO:0000256" key="7">
    <source>
        <dbReference type="ARBA" id="ARBA00023277"/>
    </source>
</evidence>
<evidence type="ECO:0000256" key="1">
    <source>
        <dbReference type="ARBA" id="ARBA00004613"/>
    </source>
</evidence>
<dbReference type="PANTHER" id="PTHR38050">
    <property type="match status" value="1"/>
</dbReference>
<evidence type="ECO:0000313" key="13">
    <source>
        <dbReference type="Proteomes" id="UP000240883"/>
    </source>
</evidence>
<dbReference type="EMBL" id="KZ678131">
    <property type="protein sequence ID" value="PSN70931.1"/>
    <property type="molecule type" value="Genomic_DNA"/>
</dbReference>
<feature type="signal peptide" evidence="11">
    <location>
        <begin position="1"/>
        <end position="18"/>
    </location>
</feature>
<dbReference type="STRING" id="1448308.A0A2T2NZT1"/>
<dbReference type="PANTHER" id="PTHR38050:SF2">
    <property type="entry name" value="FERULOYL ESTERASE C-RELATED"/>
    <property type="match status" value="1"/>
</dbReference>
<evidence type="ECO:0000256" key="4">
    <source>
        <dbReference type="ARBA" id="ARBA00022651"/>
    </source>
</evidence>
<dbReference type="GO" id="GO:0045493">
    <property type="term" value="P:xylan catabolic process"/>
    <property type="evidence" value="ECO:0007669"/>
    <property type="project" value="UniProtKB-KW"/>
</dbReference>
<dbReference type="GO" id="GO:0030600">
    <property type="term" value="F:feruloyl esterase activity"/>
    <property type="evidence" value="ECO:0007669"/>
    <property type="project" value="UniProtKB-EC"/>
</dbReference>
<sequence>MLAQLILLPTLLSIAANASPTQTAKKSSACDKPLPEGIELGKHKNLTLASESGQSPREYRIHVPKSYQTGTPVPLILSYHGRTQDMKYQQQLSQFSNSSYGFEGIAVYPQGVRGSDKNVTQWQGDPDAPDSIDDIKFTMELLDELENSYCIDTSLVYAAGKSNGGGFAGGVLPCDEEVSKRFAAFAAVSGAFYLDNKTQQLPPCNPGRRVTPIIEFHGLKDNTIKYDGGNNTRGNANTTSIVDWINDWAERDGLEPNANSTKEFCSDRKKVTKFTWDEKETVAHYTYKNLYHDWPSSFANDDTSLTTCKEVEATRVILDWFARWSV</sequence>
<evidence type="ECO:0000256" key="10">
    <source>
        <dbReference type="SAM" id="MobiDB-lite"/>
    </source>
</evidence>
<dbReference type="EC" id="3.1.1.73" evidence="2"/>
<keyword evidence="8" id="KW-0624">Polysaccharide degradation</keyword>
<dbReference type="InterPro" id="IPR043595">
    <property type="entry name" value="FaeB/C/D"/>
</dbReference>
<feature type="region of interest" description="Disordered" evidence="10">
    <location>
        <begin position="22"/>
        <end position="57"/>
    </location>
</feature>
<evidence type="ECO:0000256" key="11">
    <source>
        <dbReference type="SAM" id="SignalP"/>
    </source>
</evidence>
<dbReference type="Proteomes" id="UP000240883">
    <property type="component" value="Unassembled WGS sequence"/>
</dbReference>
<comment type="catalytic activity">
    <reaction evidence="9">
        <text>feruloyl-polysaccharide + H2O = ferulate + polysaccharide.</text>
        <dbReference type="EC" id="3.1.1.73"/>
    </reaction>
</comment>
<feature type="chain" id="PRO_5015432867" description="feruloyl esterase" evidence="11">
    <location>
        <begin position="19"/>
        <end position="326"/>
    </location>
</feature>
<comment type="subcellular location">
    <subcellularLocation>
        <location evidence="1">Secreted</location>
    </subcellularLocation>
</comment>
<accession>A0A2T2NZT1</accession>
<dbReference type="OrthoDB" id="424610at2759"/>
<evidence type="ECO:0000256" key="3">
    <source>
        <dbReference type="ARBA" id="ARBA00022525"/>
    </source>
</evidence>
<dbReference type="SUPFAM" id="SSF53474">
    <property type="entry name" value="alpha/beta-Hydrolases"/>
    <property type="match status" value="1"/>
</dbReference>
<reference evidence="12 13" key="1">
    <citation type="journal article" date="2018" name="Front. Microbiol.">
        <title>Genome-Wide Analysis of Corynespora cassiicola Leaf Fall Disease Putative Effectors.</title>
        <authorList>
            <person name="Lopez D."/>
            <person name="Ribeiro S."/>
            <person name="Label P."/>
            <person name="Fumanal B."/>
            <person name="Venisse J.S."/>
            <person name="Kohler A."/>
            <person name="de Oliveira R.R."/>
            <person name="Labutti K."/>
            <person name="Lipzen A."/>
            <person name="Lail K."/>
            <person name="Bauer D."/>
            <person name="Ohm R.A."/>
            <person name="Barry K.W."/>
            <person name="Spatafora J."/>
            <person name="Grigoriev I.V."/>
            <person name="Martin F.M."/>
            <person name="Pujade-Renaud V."/>
        </authorList>
    </citation>
    <scope>NUCLEOTIDE SEQUENCE [LARGE SCALE GENOMIC DNA]</scope>
    <source>
        <strain evidence="12 13">Philippines</strain>
    </source>
</reference>
<dbReference type="Gene3D" id="3.40.50.1820">
    <property type="entry name" value="alpha/beta hydrolase"/>
    <property type="match status" value="1"/>
</dbReference>
<protein>
    <recommendedName>
        <fullName evidence="2">feruloyl esterase</fullName>
        <ecNumber evidence="2">3.1.1.73</ecNumber>
    </recommendedName>
</protein>
<keyword evidence="6 12" id="KW-0378">Hydrolase</keyword>
<evidence type="ECO:0000256" key="9">
    <source>
        <dbReference type="ARBA" id="ARBA00034075"/>
    </source>
</evidence>
<evidence type="ECO:0000256" key="8">
    <source>
        <dbReference type="ARBA" id="ARBA00023326"/>
    </source>
</evidence>
<evidence type="ECO:0000256" key="2">
    <source>
        <dbReference type="ARBA" id="ARBA00013091"/>
    </source>
</evidence>
<dbReference type="InterPro" id="IPR029058">
    <property type="entry name" value="AB_hydrolase_fold"/>
</dbReference>
<keyword evidence="7" id="KW-0119">Carbohydrate metabolism</keyword>
<evidence type="ECO:0000256" key="6">
    <source>
        <dbReference type="ARBA" id="ARBA00022801"/>
    </source>
</evidence>
<gene>
    <name evidence="12" type="ORF">BS50DRAFT_269876</name>
</gene>
<keyword evidence="13" id="KW-1185">Reference proteome</keyword>
<dbReference type="AlphaFoldDB" id="A0A2T2NZT1"/>